<evidence type="ECO:0000313" key="1">
    <source>
        <dbReference type="EMBL" id="KFA65648.1"/>
    </source>
</evidence>
<dbReference type="HOGENOM" id="CLU_2160063_0_0_1"/>
<name>A0A084QNW3_STAC4</name>
<gene>
    <name evidence="1" type="ORF">S40285_10861</name>
</gene>
<dbReference type="Proteomes" id="UP000028524">
    <property type="component" value="Unassembled WGS sequence"/>
</dbReference>
<dbReference type="AlphaFoldDB" id="A0A084QNW3"/>
<accession>A0A084QNW3</accession>
<sequence>MSQPGFKCVGILSEENGFNHKVDYVAKATAPPFLGAELESLPNGIHCSVIVWCVVKCEVPDFLVWDLIRLEYFDDLVSNIGPEVTNCQLRHSENEFAGLAILISKKACNTI</sequence>
<dbReference type="EMBL" id="KL660578">
    <property type="protein sequence ID" value="KFA65648.1"/>
    <property type="molecule type" value="Genomic_DNA"/>
</dbReference>
<proteinExistence type="predicted"/>
<organism evidence="1 2">
    <name type="scientific">Stachybotrys chlorohalonatus (strain IBT 40285)</name>
    <dbReference type="NCBI Taxonomy" id="1283841"/>
    <lineage>
        <taxon>Eukaryota</taxon>
        <taxon>Fungi</taxon>
        <taxon>Dikarya</taxon>
        <taxon>Ascomycota</taxon>
        <taxon>Pezizomycotina</taxon>
        <taxon>Sordariomycetes</taxon>
        <taxon>Hypocreomycetidae</taxon>
        <taxon>Hypocreales</taxon>
        <taxon>Stachybotryaceae</taxon>
        <taxon>Stachybotrys</taxon>
    </lineage>
</organism>
<keyword evidence="2" id="KW-1185">Reference proteome</keyword>
<dbReference type="InParanoid" id="A0A084QNW3"/>
<protein>
    <submittedName>
        <fullName evidence="1">Uncharacterized protein</fullName>
    </submittedName>
</protein>
<reference evidence="1 2" key="1">
    <citation type="journal article" date="2014" name="BMC Genomics">
        <title>Comparative genome sequencing reveals chemotype-specific gene clusters in the toxigenic black mold Stachybotrys.</title>
        <authorList>
            <person name="Semeiks J."/>
            <person name="Borek D."/>
            <person name="Otwinowski Z."/>
            <person name="Grishin N.V."/>
        </authorList>
    </citation>
    <scope>NUCLEOTIDE SEQUENCE [LARGE SCALE GENOMIC DNA]</scope>
    <source>
        <strain evidence="1 2">IBT 40285</strain>
    </source>
</reference>
<evidence type="ECO:0000313" key="2">
    <source>
        <dbReference type="Proteomes" id="UP000028524"/>
    </source>
</evidence>